<dbReference type="Proteomes" id="UP000091979">
    <property type="component" value="Unassembled WGS sequence"/>
</dbReference>
<keyword evidence="6" id="KW-0745">Spermidine biosynthesis</keyword>
<dbReference type="GO" id="GO:0008295">
    <property type="term" value="P:spermidine biosynthetic process"/>
    <property type="evidence" value="ECO:0007669"/>
    <property type="project" value="UniProtKB-KW"/>
</dbReference>
<dbReference type="Pfam" id="PF00278">
    <property type="entry name" value="Orn_DAP_Arg_deC"/>
    <property type="match status" value="1"/>
</dbReference>
<comment type="catalytic activity">
    <reaction evidence="10">
        <text>carboxynorspermidine + H(+) = norspermidine + CO2</text>
        <dbReference type="Rhea" id="RHEA:34099"/>
        <dbReference type="ChEBI" id="CHEBI:15378"/>
        <dbReference type="ChEBI" id="CHEBI:16526"/>
        <dbReference type="ChEBI" id="CHEBI:57920"/>
        <dbReference type="ChEBI" id="CHEBI:65070"/>
        <dbReference type="EC" id="4.1.1.96"/>
    </reaction>
</comment>
<evidence type="ECO:0000256" key="8">
    <source>
        <dbReference type="ARBA" id="ARBA00025802"/>
    </source>
</evidence>
<evidence type="ECO:0000256" key="11">
    <source>
        <dbReference type="PIRSR" id="PIRSR038941-1"/>
    </source>
</evidence>
<dbReference type="PANTHER" id="PTHR43727:SF1">
    <property type="entry name" value="CARBOXYNORSPERMIDINE_CARBOXYSPERMIDINE DECARBOXYLASE"/>
    <property type="match status" value="1"/>
</dbReference>
<evidence type="ECO:0000256" key="7">
    <source>
        <dbReference type="ARBA" id="ARBA00023239"/>
    </source>
</evidence>
<evidence type="ECO:0000256" key="3">
    <source>
        <dbReference type="ARBA" id="ARBA00013633"/>
    </source>
</evidence>
<keyword evidence="4" id="KW-0210">Decarboxylase</keyword>
<dbReference type="InterPro" id="IPR029066">
    <property type="entry name" value="PLP-binding_barrel"/>
</dbReference>
<keyword evidence="14" id="KW-1185">Reference proteome</keyword>
<name>A0A1B7XE37_9BACT</name>
<comment type="similarity">
    <text evidence="8">Belongs to the Orn/Lys/Arg decarboxylase class-II family. NspC subfamily.</text>
</comment>
<dbReference type="PIRSF" id="PIRSF038941">
    <property type="entry name" value="NspC"/>
    <property type="match status" value="1"/>
</dbReference>
<organism evidence="13 14">
    <name type="scientific">Halodesulfovibrio spirochaetisodalis</name>
    <dbReference type="NCBI Taxonomy" id="1560234"/>
    <lineage>
        <taxon>Bacteria</taxon>
        <taxon>Pseudomonadati</taxon>
        <taxon>Thermodesulfobacteriota</taxon>
        <taxon>Desulfovibrionia</taxon>
        <taxon>Desulfovibrionales</taxon>
        <taxon>Desulfovibrionaceae</taxon>
        <taxon>Halodesulfovibrio</taxon>
    </lineage>
</organism>
<dbReference type="CDD" id="cd06829">
    <property type="entry name" value="PLPDE_III_CANSDC"/>
    <property type="match status" value="1"/>
</dbReference>
<dbReference type="GO" id="GO:0008836">
    <property type="term" value="F:diaminopimelate decarboxylase activity"/>
    <property type="evidence" value="ECO:0007669"/>
    <property type="project" value="TreeGrafter"/>
</dbReference>
<proteinExistence type="inferred from homology"/>
<dbReference type="GO" id="GO:0009089">
    <property type="term" value="P:lysine biosynthetic process via diaminopimelate"/>
    <property type="evidence" value="ECO:0007669"/>
    <property type="project" value="TreeGrafter"/>
</dbReference>
<dbReference type="Gene3D" id="2.40.37.10">
    <property type="entry name" value="Lyase, Ornithine Decarboxylase, Chain A, domain 1"/>
    <property type="match status" value="1"/>
</dbReference>
<feature type="domain" description="Orn/DAP/Arg decarboxylase 2 C-terminal" evidence="12">
    <location>
        <begin position="80"/>
        <end position="340"/>
    </location>
</feature>
<accession>A0A1B7XE37</accession>
<comment type="catalytic activity">
    <reaction evidence="9">
        <text>carboxyspermidine + H(+) = spermidine + CO2</text>
        <dbReference type="Rhea" id="RHEA:34095"/>
        <dbReference type="ChEBI" id="CHEBI:15378"/>
        <dbReference type="ChEBI" id="CHEBI:16526"/>
        <dbReference type="ChEBI" id="CHEBI:57834"/>
        <dbReference type="ChEBI" id="CHEBI:65072"/>
        <dbReference type="EC" id="4.1.1.96"/>
    </reaction>
</comment>
<feature type="binding site" evidence="11">
    <location>
        <position position="284"/>
    </location>
    <ligand>
        <name>substrate</name>
    </ligand>
</feature>
<protein>
    <recommendedName>
        <fullName evidence="3">Carboxynorspermidine/carboxyspermidine decarboxylase</fullName>
        <ecNumber evidence="2">4.1.1.96</ecNumber>
    </recommendedName>
</protein>
<comment type="cofactor">
    <cofactor evidence="1">
        <name>pyridoxal 5'-phosphate</name>
        <dbReference type="ChEBI" id="CHEBI:597326"/>
    </cofactor>
</comment>
<dbReference type="FunFam" id="3.20.20.10:FF:000012">
    <property type="entry name" value="Carboxynorspermidine/carboxyspermidine decarboxylase"/>
    <property type="match status" value="1"/>
</dbReference>
<evidence type="ECO:0000259" key="12">
    <source>
        <dbReference type="Pfam" id="PF00278"/>
    </source>
</evidence>
<dbReference type="InterPro" id="IPR022643">
    <property type="entry name" value="De-COase2_C"/>
</dbReference>
<dbReference type="PANTHER" id="PTHR43727">
    <property type="entry name" value="DIAMINOPIMELATE DECARBOXYLASE"/>
    <property type="match status" value="1"/>
</dbReference>
<evidence type="ECO:0000256" key="5">
    <source>
        <dbReference type="ARBA" id="ARBA00022898"/>
    </source>
</evidence>
<dbReference type="InterPro" id="IPR005730">
    <property type="entry name" value="Nsp_de-COase"/>
</dbReference>
<dbReference type="NCBIfam" id="TIGR01047">
    <property type="entry name" value="nspC"/>
    <property type="match status" value="1"/>
</dbReference>
<keyword evidence="7" id="KW-0456">Lyase</keyword>
<evidence type="ECO:0000256" key="10">
    <source>
        <dbReference type="ARBA" id="ARBA00047389"/>
    </source>
</evidence>
<reference evidence="13 14" key="1">
    <citation type="submission" date="2015-01" db="EMBL/GenBank/DDBJ databases">
        <title>Desulfovibrio sp. JC271 draft genome sequence.</title>
        <authorList>
            <person name="Shivani Y."/>
            <person name="Subhash Y."/>
            <person name="Sasikala C."/>
            <person name="Ramana C.V."/>
        </authorList>
    </citation>
    <scope>NUCLEOTIDE SEQUENCE [LARGE SCALE GENOMIC DNA]</scope>
    <source>
        <strain evidence="13 14">JC271</strain>
    </source>
</reference>
<gene>
    <name evidence="13" type="ORF">SP90_07515</name>
</gene>
<evidence type="ECO:0000256" key="2">
    <source>
        <dbReference type="ARBA" id="ARBA00012259"/>
    </source>
</evidence>
<evidence type="ECO:0000256" key="9">
    <source>
        <dbReference type="ARBA" id="ARBA00047351"/>
    </source>
</evidence>
<dbReference type="PATRIC" id="fig|1560234.3.peg.322"/>
<keyword evidence="5" id="KW-0663">Pyridoxal phosphate</keyword>
<sequence>MDRSYLQKLDLTRLPSPCFVVDEAKLADNAAILDSVQQRTGAKILLALKGFATYSTFPVLKGILHGTCASSPHEARLGREEFGGEVHSFAAAYSDDDMAELIQYSDHIVFNSFAQLRKYRPLIQAAERTIKIGVRVNPQHSEGTTPIYDPCSPGSRLGVRLENFDEHDLEGVSGLHFHTLCEQDADALDRTLEAVEKQFGHLLHNMEWLNFGGGHHITREGYDIERLCACIERAKNRYNVQVYLEPGEAVALDAGILVATVLDVIKADMDIAILDASAACHMPDVLEMPYRPFVIDSAEKGGKTHSYRFAGKSCLAGDVIGEYSFDTPLKAGDRLAFTDMAIYSMVKTNTFNGLQLPAIARYNPNSDELHIVREFGYDDFKCRLS</sequence>
<dbReference type="EC" id="4.1.1.96" evidence="2"/>
<dbReference type="EMBL" id="JXMS01000010">
    <property type="protein sequence ID" value="OBQ52415.1"/>
    <property type="molecule type" value="Genomic_DNA"/>
</dbReference>
<feature type="binding site" evidence="11">
    <location>
        <position position="248"/>
    </location>
    <ligand>
        <name>substrate</name>
    </ligand>
</feature>
<comment type="caution">
    <text evidence="13">The sequence shown here is derived from an EMBL/GenBank/DDBJ whole genome shotgun (WGS) entry which is preliminary data.</text>
</comment>
<evidence type="ECO:0000256" key="6">
    <source>
        <dbReference type="ARBA" id="ARBA00023066"/>
    </source>
</evidence>
<dbReference type="SUPFAM" id="SSF50621">
    <property type="entry name" value="Alanine racemase C-terminal domain-like"/>
    <property type="match status" value="1"/>
</dbReference>
<dbReference type="Gene3D" id="3.20.20.10">
    <property type="entry name" value="Alanine racemase"/>
    <property type="match status" value="1"/>
</dbReference>
<dbReference type="SUPFAM" id="SSF51419">
    <property type="entry name" value="PLP-binding barrel"/>
    <property type="match status" value="1"/>
</dbReference>
<evidence type="ECO:0000256" key="1">
    <source>
        <dbReference type="ARBA" id="ARBA00001933"/>
    </source>
</evidence>
<evidence type="ECO:0000313" key="14">
    <source>
        <dbReference type="Proteomes" id="UP000091979"/>
    </source>
</evidence>
<dbReference type="RefSeq" id="WP_066854183.1">
    <property type="nucleotide sequence ID" value="NZ_JXMS01000010.1"/>
</dbReference>
<dbReference type="GO" id="GO:0045312">
    <property type="term" value="P:nor-spermidine biosynthetic process"/>
    <property type="evidence" value="ECO:0007669"/>
    <property type="project" value="InterPro"/>
</dbReference>
<dbReference type="AlphaFoldDB" id="A0A1B7XE37"/>
<dbReference type="STRING" id="1560234.SP90_07515"/>
<dbReference type="OrthoDB" id="9804410at2"/>
<evidence type="ECO:0000256" key="4">
    <source>
        <dbReference type="ARBA" id="ARBA00022793"/>
    </source>
</evidence>
<evidence type="ECO:0000313" key="13">
    <source>
        <dbReference type="EMBL" id="OBQ52415.1"/>
    </source>
</evidence>
<dbReference type="InterPro" id="IPR009006">
    <property type="entry name" value="Ala_racemase/Decarboxylase_C"/>
</dbReference>